<evidence type="ECO:0000313" key="2">
    <source>
        <dbReference type="Proteomes" id="UP000599391"/>
    </source>
</evidence>
<gene>
    <name evidence="1" type="ORF">I8751_16860</name>
</gene>
<dbReference type="EMBL" id="JAECZB010000051">
    <property type="protein sequence ID" value="MBH8554008.1"/>
    <property type="molecule type" value="Genomic_DNA"/>
</dbReference>
<dbReference type="AlphaFoldDB" id="A0A8J7HFX4"/>
<sequence length="106" mass="11804">MSTLSLPVEQLEESQDKILLPPTDPHAEVLDVSGYKLVYVKGACPKVYRVYRDDSMVGLVFQHVTHWANGVDEIRYAKALDAVAGLESFVKFADKPRQKAVELEAA</sequence>
<protein>
    <submittedName>
        <fullName evidence="1">Uncharacterized protein</fullName>
    </submittedName>
</protein>
<name>A0A8J7HFX4_9CYAN</name>
<accession>A0A8J7HFX4</accession>
<dbReference type="Proteomes" id="UP000599391">
    <property type="component" value="Unassembled WGS sequence"/>
</dbReference>
<evidence type="ECO:0000313" key="1">
    <source>
        <dbReference type="EMBL" id="MBH8554008.1"/>
    </source>
</evidence>
<organism evidence="1 2">
    <name type="scientific">Atlanticothrix silvestris CENA357</name>
    <dbReference type="NCBI Taxonomy" id="1725252"/>
    <lineage>
        <taxon>Bacteria</taxon>
        <taxon>Bacillati</taxon>
        <taxon>Cyanobacteriota</taxon>
        <taxon>Cyanophyceae</taxon>
        <taxon>Nostocales</taxon>
        <taxon>Nodulariaceae</taxon>
        <taxon>Atlanticothrix</taxon>
        <taxon>Atlanticothrix silvestris</taxon>
    </lineage>
</organism>
<keyword evidence="2" id="KW-1185">Reference proteome</keyword>
<reference evidence="1 2" key="1">
    <citation type="journal article" date="2021" name="Int. J. Syst. Evol. Microbiol.">
        <title>Amazonocrinis nigriterrae gen. nov., sp. nov., Atlanticothrix silvestris gen. nov., sp. nov. and Dendronalium phyllosphericum gen. nov., sp. nov., nostocacean cyanobacteria from Brazilian environments.</title>
        <authorList>
            <person name="Alvarenga D.O."/>
            <person name="Andreote A.P.D."/>
            <person name="Branco L.H.Z."/>
            <person name="Delbaje E."/>
            <person name="Cruz R.B."/>
            <person name="Varani A.M."/>
            <person name="Fiore M.F."/>
        </authorList>
    </citation>
    <scope>NUCLEOTIDE SEQUENCE [LARGE SCALE GENOMIC DNA]</scope>
    <source>
        <strain evidence="1 2">CENA357</strain>
    </source>
</reference>
<comment type="caution">
    <text evidence="1">The sequence shown here is derived from an EMBL/GenBank/DDBJ whole genome shotgun (WGS) entry which is preliminary data.</text>
</comment>
<proteinExistence type="predicted"/>
<dbReference type="RefSeq" id="WP_214440272.1">
    <property type="nucleotide sequence ID" value="NZ_JAECZB010000051.1"/>
</dbReference>